<dbReference type="VEuPathDB" id="VectorBase:GAUT014053"/>
<evidence type="ECO:0000313" key="2">
    <source>
        <dbReference type="EnsemblMetazoa" id="GAUT014053-PA"/>
    </source>
</evidence>
<reference evidence="2" key="1">
    <citation type="submission" date="2020-05" db="UniProtKB">
        <authorList>
            <consortium name="EnsemblMetazoa"/>
        </authorList>
    </citation>
    <scope>IDENTIFICATION</scope>
    <source>
        <strain evidence="2">TTRI</strain>
    </source>
</reference>
<name>A0A1A9USN4_GLOAU</name>
<evidence type="ECO:0000256" key="1">
    <source>
        <dbReference type="SAM" id="Phobius"/>
    </source>
</evidence>
<keyword evidence="1" id="KW-1133">Transmembrane helix</keyword>
<organism evidence="2 3">
    <name type="scientific">Glossina austeni</name>
    <name type="common">Savannah tsetse fly</name>
    <dbReference type="NCBI Taxonomy" id="7395"/>
    <lineage>
        <taxon>Eukaryota</taxon>
        <taxon>Metazoa</taxon>
        <taxon>Ecdysozoa</taxon>
        <taxon>Arthropoda</taxon>
        <taxon>Hexapoda</taxon>
        <taxon>Insecta</taxon>
        <taxon>Pterygota</taxon>
        <taxon>Neoptera</taxon>
        <taxon>Endopterygota</taxon>
        <taxon>Diptera</taxon>
        <taxon>Brachycera</taxon>
        <taxon>Muscomorpha</taxon>
        <taxon>Hippoboscoidea</taxon>
        <taxon>Glossinidae</taxon>
        <taxon>Glossina</taxon>
    </lineage>
</organism>
<evidence type="ECO:0000313" key="3">
    <source>
        <dbReference type="Proteomes" id="UP000078200"/>
    </source>
</evidence>
<keyword evidence="1" id="KW-0812">Transmembrane</keyword>
<sequence>MCMIRRIYHCQVLLKYCENLTRFAANLELRIQPFSGVLHKEVGLSCFVLFSHCSASSWKRSNPRMYTKELDSVFSITVAIVFIGGKLVAETSITAFTIAVLRFLPCQLAAVNDLQKNPNEKALKLVGAEII</sequence>
<keyword evidence="1" id="KW-0472">Membrane</keyword>
<accession>A0A1A9USN4</accession>
<dbReference type="Proteomes" id="UP000078200">
    <property type="component" value="Unassembled WGS sequence"/>
</dbReference>
<proteinExistence type="predicted"/>
<dbReference type="EnsemblMetazoa" id="GAUT014053-RA">
    <property type="protein sequence ID" value="GAUT014053-PA"/>
    <property type="gene ID" value="GAUT014053"/>
</dbReference>
<feature type="transmembrane region" description="Helical" evidence="1">
    <location>
        <begin position="70"/>
        <end position="89"/>
    </location>
</feature>
<protein>
    <submittedName>
        <fullName evidence="2">Uncharacterized protein</fullName>
    </submittedName>
</protein>
<keyword evidence="3" id="KW-1185">Reference proteome</keyword>
<dbReference type="AlphaFoldDB" id="A0A1A9USN4"/>